<dbReference type="NCBIfam" id="TIGR04370">
    <property type="entry name" value="glyco_rpt_poly"/>
    <property type="match status" value="1"/>
</dbReference>
<dbReference type="RefSeq" id="WP_013855784.1">
    <property type="nucleotide sequence ID" value="NZ_CP020534.1"/>
</dbReference>
<feature type="transmembrane region" description="Helical" evidence="1">
    <location>
        <begin position="55"/>
        <end position="72"/>
    </location>
</feature>
<organism evidence="2 3">
    <name type="scientific">Vibrio anguillarum</name>
    <name type="common">Listonella anguillarum</name>
    <dbReference type="NCBI Taxonomy" id="55601"/>
    <lineage>
        <taxon>Bacteria</taxon>
        <taxon>Pseudomonadati</taxon>
        <taxon>Pseudomonadota</taxon>
        <taxon>Gammaproteobacteria</taxon>
        <taxon>Vibrionales</taxon>
        <taxon>Vibrionaceae</taxon>
        <taxon>Vibrio</taxon>
    </lineage>
</organism>
<accession>A0A241NJE0</accession>
<dbReference type="Pfam" id="PF14296">
    <property type="entry name" value="O-ag_pol_Wzy"/>
    <property type="match status" value="1"/>
</dbReference>
<feature type="transmembrane region" description="Helical" evidence="1">
    <location>
        <begin position="101"/>
        <end position="122"/>
    </location>
</feature>
<dbReference type="KEGG" id="vau:VANGNB10_cI2491c"/>
<dbReference type="Proteomes" id="UP000722957">
    <property type="component" value="Unassembled WGS sequence"/>
</dbReference>
<dbReference type="AlphaFoldDB" id="A0A241NJE0"/>
<proteinExistence type="predicted"/>
<keyword evidence="1" id="KW-0812">Transmembrane</keyword>
<sequence length="403" mass="46625">MNFEAVIIALIFIATIIFEQKQTKEPISINTMLLIYGSLYSLGSMLDERTINKDIAYMLIFSVYILYFSSKVSEFTLNRLLSEYKINSECFYDKKLFKNLILLLIFFCMLSFVYVFLFRISFFDFLNTTRAGRSLLMHGMGPLMFFKDTLAAIYIFSIVILYSRGYSSFYLKVAIFTGVFTVIYSLATISRAHFVFVALSTIYMLSYSRRIKSYQANILMSFGVIFAISWKWLISSIIIKGELNLETFTIDIPSEFVHWSNITYNISNEAVTYGASFFDAIVSMVYPFYDVTALSVWYVKKYEPTVAEIGGGRGFSLLAESILNFGYIGIPMVFSILGVFFGYINYMVRSRRKVVYLYLAATIVPILHQVFRSEFLSLTKTWWWYMILPILGSLIASKLRFKL</sequence>
<comment type="caution">
    <text evidence="2">The sequence shown here is derived from an EMBL/GenBank/DDBJ whole genome shotgun (WGS) entry which is preliminary data.</text>
</comment>
<evidence type="ECO:0000313" key="3">
    <source>
        <dbReference type="Proteomes" id="UP000722957"/>
    </source>
</evidence>
<feature type="transmembrane region" description="Helical" evidence="1">
    <location>
        <begin position="143"/>
        <end position="162"/>
    </location>
</feature>
<name>A0A241NJE0_VIBAN</name>
<gene>
    <name evidence="2" type="ORF">EAY07_07360</name>
</gene>
<dbReference type="EMBL" id="RDOM01000013">
    <property type="protein sequence ID" value="MBF4271866.1"/>
    <property type="molecule type" value="Genomic_DNA"/>
</dbReference>
<keyword evidence="1" id="KW-0472">Membrane</keyword>
<keyword evidence="1" id="KW-1133">Transmembrane helix</keyword>
<reference evidence="2 3" key="1">
    <citation type="journal article" date="2021" name="PeerJ">
        <title>Analysis of 44 Vibrio anguillarum genomes reveals high genetic diversity.</title>
        <authorList>
            <person name="Hansen M.J."/>
            <person name="Dalsgaard I."/>
        </authorList>
    </citation>
    <scope>NUCLEOTIDE SEQUENCE [LARGE SCALE GENOMIC DNA]</scope>
    <source>
        <strain evidence="2 3">17-16730-2A</strain>
    </source>
</reference>
<feature type="transmembrane region" description="Helical" evidence="1">
    <location>
        <begin position="322"/>
        <end position="343"/>
    </location>
</feature>
<feature type="transmembrane region" description="Helical" evidence="1">
    <location>
        <begin position="355"/>
        <end position="371"/>
    </location>
</feature>
<evidence type="ECO:0000313" key="2">
    <source>
        <dbReference type="EMBL" id="MBF4271866.1"/>
    </source>
</evidence>
<evidence type="ECO:0000256" key="1">
    <source>
        <dbReference type="SAM" id="Phobius"/>
    </source>
</evidence>
<feature type="transmembrane region" description="Helical" evidence="1">
    <location>
        <begin position="218"/>
        <end position="239"/>
    </location>
</feature>
<protein>
    <submittedName>
        <fullName evidence="2">O-antigen polysaccharide polymerase Wzy</fullName>
    </submittedName>
</protein>
<dbReference type="InterPro" id="IPR029468">
    <property type="entry name" value="O-ag_pol_Wzy"/>
</dbReference>
<feature type="transmembrane region" description="Helical" evidence="1">
    <location>
        <begin position="182"/>
        <end position="206"/>
    </location>
</feature>
<feature type="transmembrane region" description="Helical" evidence="1">
    <location>
        <begin position="383"/>
        <end position="401"/>
    </location>
</feature>